<organism evidence="2 3">
    <name type="scientific">Zavarzinia compransoris</name>
    <dbReference type="NCBI Taxonomy" id="1264899"/>
    <lineage>
        <taxon>Bacteria</taxon>
        <taxon>Pseudomonadati</taxon>
        <taxon>Pseudomonadota</taxon>
        <taxon>Alphaproteobacteria</taxon>
        <taxon>Rhodospirillales</taxon>
        <taxon>Zavarziniaceae</taxon>
        <taxon>Zavarzinia</taxon>
    </lineage>
</organism>
<dbReference type="OrthoDB" id="177054at2"/>
<comment type="caution">
    <text evidence="2">The sequence shown here is derived from an EMBL/GenBank/DDBJ whole genome shotgun (WGS) entry which is preliminary data.</text>
</comment>
<reference evidence="3" key="1">
    <citation type="submission" date="2018-05" db="EMBL/GenBank/DDBJ databases">
        <title>Zavarzinia sp. HR-AS.</title>
        <authorList>
            <person name="Lee Y."/>
            <person name="Jeon C.O."/>
        </authorList>
    </citation>
    <scope>NUCLEOTIDE SEQUENCE [LARGE SCALE GENOMIC DNA]</scope>
    <source>
        <strain evidence="3">DSM 1231</strain>
    </source>
</reference>
<feature type="signal peptide" evidence="1">
    <location>
        <begin position="1"/>
        <end position="29"/>
    </location>
</feature>
<gene>
    <name evidence="2" type="ORF">DKG75_13265</name>
</gene>
<evidence type="ECO:0000313" key="2">
    <source>
        <dbReference type="EMBL" id="PWR20954.1"/>
    </source>
</evidence>
<feature type="chain" id="PRO_5016415953" evidence="1">
    <location>
        <begin position="30"/>
        <end position="592"/>
    </location>
</feature>
<dbReference type="Pfam" id="PF06980">
    <property type="entry name" value="DUF1302"/>
    <property type="match status" value="1"/>
</dbReference>
<dbReference type="Proteomes" id="UP000246077">
    <property type="component" value="Unassembled WGS sequence"/>
</dbReference>
<dbReference type="InterPro" id="IPR010727">
    <property type="entry name" value="DUF1302"/>
</dbReference>
<dbReference type="PROSITE" id="PS51257">
    <property type="entry name" value="PROKAR_LIPOPROTEIN"/>
    <property type="match status" value="1"/>
</dbReference>
<accession>A0A317E3J4</accession>
<evidence type="ECO:0000313" key="3">
    <source>
        <dbReference type="Proteomes" id="UP000246077"/>
    </source>
</evidence>
<dbReference type="AlphaFoldDB" id="A0A317E3J4"/>
<proteinExistence type="predicted"/>
<name>A0A317E3J4_9PROT</name>
<keyword evidence="1" id="KW-0732">Signal</keyword>
<dbReference type="RefSeq" id="WP_109921598.1">
    <property type="nucleotide sequence ID" value="NZ_QGLF01000003.1"/>
</dbReference>
<dbReference type="EMBL" id="QGLF01000003">
    <property type="protein sequence ID" value="PWR20954.1"/>
    <property type="molecule type" value="Genomic_DNA"/>
</dbReference>
<protein>
    <submittedName>
        <fullName evidence="2">DUF1302 domain-containing protein</fullName>
    </submittedName>
</protein>
<evidence type="ECO:0000256" key="1">
    <source>
        <dbReference type="SAM" id="SignalP"/>
    </source>
</evidence>
<keyword evidence="3" id="KW-1185">Reference proteome</keyword>
<sequence length="592" mass="63397">MMQQNFRTHVLSAAMLCACGVLGAMPAGAVEFQAAGADITFSTVISAGLLIRAEDPSGEFYAAGNRAGGFSSTSAYDDPSLNFKKGEIVSNVYKIFSELKVDYGDFGGTLSAKAWYDHELDSGDRRHGNIVNGYAPGRPLSDRTFDDLAKFKGFALMDAYVRGKVEVGDMPLELRLGRQVVSWGEGLFIGGGINSINPIDVSAFRRPGAELKEGLLPVEMAYGNIGLTGDLSFEAFYQLKWAPTVIDGCGTYFSTVDSVAKGCNGFTLSAAQSDPTGLATGNVAKRADDLEARDDGQFGFALRYYAAALDVELSAYYMRYHSRVPYISIYNTTAANGGAPFINGDPLGGNFRYVIEFPEDINLFGLGFSTVLGGVSVFGEASYRPDMPVQLNANHLLAAFRSGGTSAQSPLSPAVAVGSGALFHGYDEAEQYRAQVAAFKLLPPALGAAGITLIGEVGFEVLDGLPGDRRYGRTAVYGLYNRSGTCAETTARKCADDGYVTDFSWGYRARGVLDYPDAVLGWNMKPFLSWAHDVNGTASDSTYLEGRMALGLGVDFDSGGYSFGTSYVRFMGGDYNYGKDRDFVSINATARF</sequence>